<dbReference type="InterPro" id="IPR049567">
    <property type="entry name" value="WDR59-like"/>
</dbReference>
<dbReference type="PANTHER" id="PTHR46170">
    <property type="entry name" value="GATOR COMPLEX PROTEIN WDR59"/>
    <property type="match status" value="1"/>
</dbReference>
<keyword evidence="1" id="KW-0853">WD repeat</keyword>
<dbReference type="InterPro" id="IPR015943">
    <property type="entry name" value="WD40/YVTN_repeat-like_dom_sf"/>
</dbReference>
<dbReference type="Gene3D" id="2.130.10.10">
    <property type="entry name" value="YVTN repeat-like/Quinoprotein amine dehydrogenase"/>
    <property type="match status" value="1"/>
</dbReference>
<dbReference type="Pfam" id="PF00400">
    <property type="entry name" value="WD40"/>
    <property type="match status" value="2"/>
</dbReference>
<dbReference type="Proteomes" id="UP000887574">
    <property type="component" value="Unplaced"/>
</dbReference>
<dbReference type="GO" id="GO:0035859">
    <property type="term" value="C:Seh1-associated complex"/>
    <property type="evidence" value="ECO:0007669"/>
    <property type="project" value="TreeGrafter"/>
</dbReference>
<dbReference type="PROSITE" id="PS50082">
    <property type="entry name" value="WD_REPEATS_2"/>
    <property type="match status" value="1"/>
</dbReference>
<feature type="repeat" description="WD" evidence="1">
    <location>
        <begin position="94"/>
        <end position="129"/>
    </location>
</feature>
<dbReference type="WBParaSite" id="jg6079.2">
    <property type="protein sequence ID" value="jg6079.2"/>
    <property type="gene ID" value="jg6079"/>
</dbReference>
<proteinExistence type="predicted"/>
<dbReference type="GO" id="GO:0035591">
    <property type="term" value="F:signaling adaptor activity"/>
    <property type="evidence" value="ECO:0007669"/>
    <property type="project" value="TreeGrafter"/>
</dbReference>
<evidence type="ECO:0000256" key="1">
    <source>
        <dbReference type="PROSITE-ProRule" id="PRU00221"/>
    </source>
</evidence>
<sequence>MKSAPLTFENVKGTAFDSSFDGEYLVVAGQLGLTVVSIGLPSTSWLKVKTNRNVVKQVKFHPNNKLNLFASISGQVVDLYELSRSSLLQKITSFTAHSRRISDFCWSPSDDNLMVCCADQDTISFWDLRETQKPCFELKLIFGASQAKFAPNIHDILLTSHGCDLRLWDLRNMRSTVYPVNQFTATESRINALQWHPHEPNIFATSEICGKIKLWDMTDRNKSVPKVVTDNADIRAWRFMFSPEGDELASISLPSRAEGSSCVNIFSNLALENPQPLNVDDGDIVMDICWQKQVYKSTKYLFTLHKSNKLCRHPVAYELSNEVRDEMATPIAQSAADEERDRLIAEHAEDPNLDDSVVFTNYEDYNMTTTAVDASTGCFSTTPSKNTAAALSADSLPRHTVHSLRGALSNLGATATVSSQSPIASEWYRWITAPNKTGGDLYFELESLGNRKHTTEGLYTTEVNFQRAAIGFSYMHWNSCRKIMFEMRFHRSFIENGLVFVEVIQKDSPLTPDKATLFLTLLQQESDEQAKIVSEQTILSRVFQHLPEIVESMKIFTASMPISTANDPNAVIPVTYTPSPYDHFVPAPRNCGARFNGSGYLVTFGRVNYASFSKIPRIKATVASMNGDNTNTHQQTDFVSSRRKSVQKARRGGEDAENSESIYDFITFPSSSAEIPRVLAAPGGIISKRSGKRHTQKSNTILSSLGRTSGTDFAGMLVRPVNPRSLADYCVLVATPSQINAVGSSSIGRQKPLIASNGESNNRLCSVNSSTSPTLFSSSATSSSNTVIAVPSTHPLPQLSQTSAIASNMIINPSLIQRNNSVKCVSKVLGSSPSASSVTMGSASARTYSLQNVNNRHRGNSMTAAAVPMELAAELHAAVMPEPSFSSTVVAYDVSGLLPVSKELAGQYKLLGGSALELCRHNLEQVSKSPRKDLVKLWKLLEQCVSASYDHRSSQKEGRKISRSQHSQVVSQDFDAVNRPPNMFNTPWSFHPFGRELINSLLDHYGKAFDIQTAAVITCVLGERRSSACRMRQQQLMSSSSLSTGLLFRKGMEVFGGTASSSNSMPMIFGMPTRSAASQQGHISNQSNTASDKPTNIYNDVGAQAMDKLTRSSSFVNEPLVVSVEEVGEVYRLPPPRKPSSSVVINTRNIIAGTISKVDSLSMLAPAGCSMVSESSTFVKQRDTSQRSSVGLEEQIGDNNQYHEHHSELFLDPCLAHRFEDIRVQYADILFRCLLRLQGMFLKCTEVRKYCYAEEEEASQINVISWCEKCGQMLKQTDNCSNCKRAPIHCAVCEEPCYGTIATCRLAVMVDI</sequence>
<dbReference type="PANTHER" id="PTHR46170:SF1">
    <property type="entry name" value="GATOR COMPLEX PROTEIN WDR59"/>
    <property type="match status" value="1"/>
</dbReference>
<accession>A0A915EFC2</accession>
<dbReference type="InterPro" id="IPR036322">
    <property type="entry name" value="WD40_repeat_dom_sf"/>
</dbReference>
<reference evidence="3" key="1">
    <citation type="submission" date="2022-11" db="UniProtKB">
        <authorList>
            <consortium name="WormBaseParasite"/>
        </authorList>
    </citation>
    <scope>IDENTIFICATION</scope>
</reference>
<protein>
    <submittedName>
        <fullName evidence="3">GATOR complex protein WDR24</fullName>
    </submittedName>
</protein>
<name>A0A915EFC2_9BILA</name>
<dbReference type="GO" id="GO:1904263">
    <property type="term" value="P:positive regulation of TORC1 signaling"/>
    <property type="evidence" value="ECO:0007669"/>
    <property type="project" value="TreeGrafter"/>
</dbReference>
<dbReference type="GO" id="GO:0005774">
    <property type="term" value="C:vacuolar membrane"/>
    <property type="evidence" value="ECO:0007669"/>
    <property type="project" value="TreeGrafter"/>
</dbReference>
<organism evidence="2 3">
    <name type="scientific">Ditylenchus dipsaci</name>
    <dbReference type="NCBI Taxonomy" id="166011"/>
    <lineage>
        <taxon>Eukaryota</taxon>
        <taxon>Metazoa</taxon>
        <taxon>Ecdysozoa</taxon>
        <taxon>Nematoda</taxon>
        <taxon>Chromadorea</taxon>
        <taxon>Rhabditida</taxon>
        <taxon>Tylenchina</taxon>
        <taxon>Tylenchomorpha</taxon>
        <taxon>Sphaerularioidea</taxon>
        <taxon>Anguinidae</taxon>
        <taxon>Anguininae</taxon>
        <taxon>Ditylenchus</taxon>
    </lineage>
</organism>
<evidence type="ECO:0000313" key="3">
    <source>
        <dbReference type="WBParaSite" id="jg6079.2"/>
    </source>
</evidence>
<dbReference type="SUPFAM" id="SSF50978">
    <property type="entry name" value="WD40 repeat-like"/>
    <property type="match status" value="1"/>
</dbReference>
<dbReference type="GO" id="GO:0034198">
    <property type="term" value="P:cellular response to amino acid starvation"/>
    <property type="evidence" value="ECO:0007669"/>
    <property type="project" value="TreeGrafter"/>
</dbReference>
<dbReference type="SMART" id="SM00320">
    <property type="entry name" value="WD40"/>
    <property type="match status" value="2"/>
</dbReference>
<keyword evidence="2" id="KW-1185">Reference proteome</keyword>
<evidence type="ECO:0000313" key="2">
    <source>
        <dbReference type="Proteomes" id="UP000887574"/>
    </source>
</evidence>
<dbReference type="InterPro" id="IPR001680">
    <property type="entry name" value="WD40_rpt"/>
</dbReference>